<gene>
    <name evidence="2" type="ORF">DNR46_34125</name>
</gene>
<reference evidence="2 3" key="1">
    <citation type="journal article" date="2018" name="Mol. Plant Microbe Interact.">
        <title>Taxonomically Different Co-Microsymbionts of a Relict Legume, Oxytropis popoviana, Have Complementary Sets of Symbiotic Genes and Together Increase the Efficiency of Plant Nodulation.</title>
        <authorList>
            <person name="Safronova V."/>
            <person name="Belimov A."/>
            <person name="Sazanova A."/>
            <person name="Chirak E."/>
            <person name="Verkhozina A."/>
            <person name="Kuznetsova I."/>
            <person name="Andronov E."/>
            <person name="Puhalsky J."/>
            <person name="Tikhonovich I."/>
        </authorList>
    </citation>
    <scope>NUCLEOTIDE SEQUENCE [LARGE SCALE GENOMIC DNA]</scope>
    <source>
        <strain evidence="2 3">Opo-235</strain>
    </source>
</reference>
<evidence type="ECO:0000313" key="2">
    <source>
        <dbReference type="EMBL" id="RNJ41429.1"/>
    </source>
</evidence>
<evidence type="ECO:0000259" key="1">
    <source>
        <dbReference type="Pfam" id="PF02371"/>
    </source>
</evidence>
<dbReference type="GO" id="GO:0003677">
    <property type="term" value="F:DNA binding"/>
    <property type="evidence" value="ECO:0007669"/>
    <property type="project" value="InterPro"/>
</dbReference>
<accession>A0A3M9X069</accession>
<sequence>MLRLLAHMSNHTTFAGSRRAAFAMLHCFGDDLRDQHLLLAESPRALGSSGRISCINNADWLSFRGKNRNALKATFFHHLPHIKPHNIARRDAVYPGRAAESETPTVLANNVVFVTFRAGVDEPVRFSRSRSVPAHFGLTPSRYQSGEIDQDKGISKCGDAGIRWASVEAAGILLRISKRSSPLKAWGLSVARRQPLCLTNPAPKREARHCPEGRDGPCPVENLLGVARRTSMGC</sequence>
<comment type="caution">
    <text evidence="2">The sequence shown here is derived from an EMBL/GenBank/DDBJ whole genome shotgun (WGS) entry which is preliminary data.</text>
</comment>
<evidence type="ECO:0000313" key="3">
    <source>
        <dbReference type="Proteomes" id="UP000275436"/>
    </source>
</evidence>
<dbReference type="EMBL" id="QKOD01000020">
    <property type="protein sequence ID" value="RNJ41429.1"/>
    <property type="molecule type" value="Genomic_DNA"/>
</dbReference>
<feature type="domain" description="Transposase IS116/IS110/IS902 C-terminal" evidence="1">
    <location>
        <begin position="113"/>
        <end position="179"/>
    </location>
</feature>
<dbReference type="GO" id="GO:0004803">
    <property type="term" value="F:transposase activity"/>
    <property type="evidence" value="ECO:0007669"/>
    <property type="project" value="InterPro"/>
</dbReference>
<dbReference type="InterPro" id="IPR003346">
    <property type="entry name" value="Transposase_20"/>
</dbReference>
<dbReference type="Proteomes" id="UP000275436">
    <property type="component" value="Unassembled WGS sequence"/>
</dbReference>
<dbReference type="AlphaFoldDB" id="A0A3M9X069"/>
<name>A0A3M9X069_9HYPH</name>
<dbReference type="Pfam" id="PF02371">
    <property type="entry name" value="Transposase_20"/>
    <property type="match status" value="1"/>
</dbReference>
<protein>
    <recommendedName>
        <fullName evidence="1">Transposase IS116/IS110/IS902 C-terminal domain-containing protein</fullName>
    </recommendedName>
</protein>
<dbReference type="RefSeq" id="WP_123170406.1">
    <property type="nucleotide sequence ID" value="NZ_QKOD01000020.1"/>
</dbReference>
<dbReference type="GO" id="GO:0006313">
    <property type="term" value="P:DNA transposition"/>
    <property type="evidence" value="ECO:0007669"/>
    <property type="project" value="InterPro"/>
</dbReference>
<proteinExistence type="predicted"/>
<organism evidence="2 3">
    <name type="scientific">Mesorhizobium japonicum</name>
    <dbReference type="NCBI Taxonomy" id="2066070"/>
    <lineage>
        <taxon>Bacteria</taxon>
        <taxon>Pseudomonadati</taxon>
        <taxon>Pseudomonadota</taxon>
        <taxon>Alphaproteobacteria</taxon>
        <taxon>Hyphomicrobiales</taxon>
        <taxon>Phyllobacteriaceae</taxon>
        <taxon>Mesorhizobium</taxon>
    </lineage>
</organism>